<gene>
    <name evidence="1" type="ordered locus">FRAAL3657</name>
</gene>
<dbReference type="HOGENOM" id="CLU_1893117_0_0_11"/>
<proteinExistence type="predicted"/>
<dbReference type="AlphaFoldDB" id="Q0RJL2"/>
<protein>
    <submittedName>
        <fullName evidence="1">Uncharacterized protein</fullName>
    </submittedName>
</protein>
<reference evidence="1 2" key="1">
    <citation type="journal article" date="2007" name="Genome Res.">
        <title>Genome characteristics of facultatively symbiotic Frankia sp. strains reflect host range and host plant biogeography.</title>
        <authorList>
            <person name="Normand P."/>
            <person name="Lapierre P."/>
            <person name="Tisa L.S."/>
            <person name="Gogarten J.P."/>
            <person name="Alloisio N."/>
            <person name="Bagnarol E."/>
            <person name="Bassi C.A."/>
            <person name="Berry A.M."/>
            <person name="Bickhart D.M."/>
            <person name="Choisne N."/>
            <person name="Couloux A."/>
            <person name="Cournoyer B."/>
            <person name="Cruveiller S."/>
            <person name="Daubin V."/>
            <person name="Demange N."/>
            <person name="Francino M.P."/>
            <person name="Goltsman E."/>
            <person name="Huang Y."/>
            <person name="Kopp O.R."/>
            <person name="Labarre L."/>
            <person name="Lapidus A."/>
            <person name="Lavire C."/>
            <person name="Marechal J."/>
            <person name="Martinez M."/>
            <person name="Mastronunzio J.E."/>
            <person name="Mullin B.C."/>
            <person name="Niemann J."/>
            <person name="Pujic P."/>
            <person name="Rawnsley T."/>
            <person name="Rouy Z."/>
            <person name="Schenowitz C."/>
            <person name="Sellstedt A."/>
            <person name="Tavares F."/>
            <person name="Tomkins J.P."/>
            <person name="Vallenet D."/>
            <person name="Valverde C."/>
            <person name="Wall L.G."/>
            <person name="Wang Y."/>
            <person name="Medigue C."/>
            <person name="Benson D.R."/>
        </authorList>
    </citation>
    <scope>NUCLEOTIDE SEQUENCE [LARGE SCALE GENOMIC DNA]</scope>
    <source>
        <strain evidence="2">DSM 45986 / CECT 9034 / ACN14a</strain>
    </source>
</reference>
<dbReference type="KEGG" id="fal:FRAAL3657"/>
<name>Q0RJL2_FRAAA</name>
<accession>Q0RJL2</accession>
<sequence>MCDVTNSLDLARTATEFLIDNLSENLPHGISLISTSGIDLAIQEGAEVIPCVDLGLISHPEHADDYADLIHVALDSIQTAVSRVTKLPWPRVGKSLEVVNAYSVVAGRSISSGYGTIDNPLLPLRPLPLPKNFG</sequence>
<keyword evidence="2" id="KW-1185">Reference proteome</keyword>
<organism evidence="1 2">
    <name type="scientific">Frankia alni (strain DSM 45986 / CECT 9034 / ACN14a)</name>
    <dbReference type="NCBI Taxonomy" id="326424"/>
    <lineage>
        <taxon>Bacteria</taxon>
        <taxon>Bacillati</taxon>
        <taxon>Actinomycetota</taxon>
        <taxon>Actinomycetes</taxon>
        <taxon>Frankiales</taxon>
        <taxon>Frankiaceae</taxon>
        <taxon>Frankia</taxon>
    </lineage>
</organism>
<dbReference type="EMBL" id="CT573213">
    <property type="protein sequence ID" value="CAJ62300.1"/>
    <property type="molecule type" value="Genomic_DNA"/>
</dbReference>
<dbReference type="Proteomes" id="UP000000657">
    <property type="component" value="Chromosome"/>
</dbReference>
<evidence type="ECO:0000313" key="1">
    <source>
        <dbReference type="EMBL" id="CAJ62300.1"/>
    </source>
</evidence>
<evidence type="ECO:0000313" key="2">
    <source>
        <dbReference type="Proteomes" id="UP000000657"/>
    </source>
</evidence>